<dbReference type="Pfam" id="PF00356">
    <property type="entry name" value="LacI"/>
    <property type="match status" value="1"/>
</dbReference>
<dbReference type="Gene3D" id="3.40.50.2300">
    <property type="match status" value="2"/>
</dbReference>
<dbReference type="RefSeq" id="WP_148066354.1">
    <property type="nucleotide sequence ID" value="NZ_VRZA01000001.1"/>
</dbReference>
<dbReference type="CDD" id="cd01392">
    <property type="entry name" value="HTH_LacI"/>
    <property type="match status" value="1"/>
</dbReference>
<feature type="domain" description="HTH lacI-type" evidence="4">
    <location>
        <begin position="8"/>
        <end position="62"/>
    </location>
</feature>
<dbReference type="PROSITE" id="PS00356">
    <property type="entry name" value="HTH_LACI_1"/>
    <property type="match status" value="1"/>
</dbReference>
<accession>A0A5C9A7S8</accession>
<protein>
    <submittedName>
        <fullName evidence="5">LacI family transcriptional regulator</fullName>
    </submittedName>
</protein>
<dbReference type="PANTHER" id="PTHR30146">
    <property type="entry name" value="LACI-RELATED TRANSCRIPTIONAL REPRESSOR"/>
    <property type="match status" value="1"/>
</dbReference>
<dbReference type="Pfam" id="PF13377">
    <property type="entry name" value="Peripla_BP_3"/>
    <property type="match status" value="1"/>
</dbReference>
<dbReference type="AlphaFoldDB" id="A0A5C9A7S8"/>
<dbReference type="GO" id="GO:0000976">
    <property type="term" value="F:transcription cis-regulatory region binding"/>
    <property type="evidence" value="ECO:0007669"/>
    <property type="project" value="TreeGrafter"/>
</dbReference>
<dbReference type="EMBL" id="VRZA01000001">
    <property type="protein sequence ID" value="TXS96084.1"/>
    <property type="molecule type" value="Genomic_DNA"/>
</dbReference>
<evidence type="ECO:0000256" key="3">
    <source>
        <dbReference type="ARBA" id="ARBA00023163"/>
    </source>
</evidence>
<keyword evidence="3" id="KW-0804">Transcription</keyword>
<evidence type="ECO:0000313" key="5">
    <source>
        <dbReference type="EMBL" id="TXS96084.1"/>
    </source>
</evidence>
<keyword evidence="6" id="KW-1185">Reference proteome</keyword>
<reference evidence="5 6" key="1">
    <citation type="submission" date="2019-08" db="EMBL/GenBank/DDBJ databases">
        <title>Parahaliea maris sp. nov., isolated from the surface seawater.</title>
        <authorList>
            <person name="Liu Y."/>
        </authorList>
    </citation>
    <scope>NUCLEOTIDE SEQUENCE [LARGE SCALE GENOMIC DNA]</scope>
    <source>
        <strain evidence="5 6">HSLHS9</strain>
    </source>
</reference>
<keyword evidence="2" id="KW-0238">DNA-binding</keyword>
<dbReference type="CDD" id="cd01545">
    <property type="entry name" value="PBP1_SalR"/>
    <property type="match status" value="1"/>
</dbReference>
<dbReference type="SMART" id="SM00354">
    <property type="entry name" value="HTH_LACI"/>
    <property type="match status" value="1"/>
</dbReference>
<evidence type="ECO:0000256" key="1">
    <source>
        <dbReference type="ARBA" id="ARBA00023015"/>
    </source>
</evidence>
<comment type="caution">
    <text evidence="5">The sequence shown here is derived from an EMBL/GenBank/DDBJ whole genome shotgun (WGS) entry which is preliminary data.</text>
</comment>
<gene>
    <name evidence="5" type="ORF">FV139_00850</name>
</gene>
<dbReference type="Gene3D" id="1.10.260.40">
    <property type="entry name" value="lambda repressor-like DNA-binding domains"/>
    <property type="match status" value="1"/>
</dbReference>
<dbReference type="InterPro" id="IPR046335">
    <property type="entry name" value="LacI/GalR-like_sensor"/>
</dbReference>
<dbReference type="InterPro" id="IPR000843">
    <property type="entry name" value="HTH_LacI"/>
</dbReference>
<organism evidence="5 6">
    <name type="scientific">Parahaliea maris</name>
    <dbReference type="NCBI Taxonomy" id="2716870"/>
    <lineage>
        <taxon>Bacteria</taxon>
        <taxon>Pseudomonadati</taxon>
        <taxon>Pseudomonadota</taxon>
        <taxon>Gammaproteobacteria</taxon>
        <taxon>Cellvibrionales</taxon>
        <taxon>Halieaceae</taxon>
        <taxon>Parahaliea</taxon>
    </lineage>
</organism>
<dbReference type="SUPFAM" id="SSF53822">
    <property type="entry name" value="Periplasmic binding protein-like I"/>
    <property type="match status" value="1"/>
</dbReference>
<name>A0A5C9A7S8_9GAMM</name>
<dbReference type="PROSITE" id="PS50932">
    <property type="entry name" value="HTH_LACI_2"/>
    <property type="match status" value="1"/>
</dbReference>
<dbReference type="PRINTS" id="PR00036">
    <property type="entry name" value="HTHLACI"/>
</dbReference>
<sequence length="344" mass="37664">MSKESTSPTINDVARIAGVSKRTVSRVLNDSPKVNQKTREQIQKVIKQLKYVPSPQARGLASSRSYMLGLLYDDPNALFIHAVQRGILSVCVAEGYELVVHPCDHLARNLVSGVKKFITRSKLDGVVILPPLSANEKLAAALDAEGFHYVRLAALPVDRPERIVISDDRAVMVDLARHFAELGHRDIAMITGPKYRLASEVRFEGFRQGLEDLGLDLPPDNIVEGDFTYESGIDAGMRLLDRPEPPTAIFASNDEMAAGVIHAAWQLGIKVPQQLSVAGYDDSPLASKIVPPLTTFRRHNERMAALAVKKLLASIAGRPDEASELTHEFAPELILRQSSGPVRG</sequence>
<keyword evidence="1" id="KW-0805">Transcription regulation</keyword>
<evidence type="ECO:0000256" key="2">
    <source>
        <dbReference type="ARBA" id="ARBA00023125"/>
    </source>
</evidence>
<evidence type="ECO:0000313" key="6">
    <source>
        <dbReference type="Proteomes" id="UP000321039"/>
    </source>
</evidence>
<dbReference type="SUPFAM" id="SSF47413">
    <property type="entry name" value="lambda repressor-like DNA-binding domains"/>
    <property type="match status" value="1"/>
</dbReference>
<evidence type="ECO:0000259" key="4">
    <source>
        <dbReference type="PROSITE" id="PS50932"/>
    </source>
</evidence>
<dbReference type="InterPro" id="IPR028082">
    <property type="entry name" value="Peripla_BP_I"/>
</dbReference>
<dbReference type="InterPro" id="IPR010982">
    <property type="entry name" value="Lambda_DNA-bd_dom_sf"/>
</dbReference>
<dbReference type="GO" id="GO:0003700">
    <property type="term" value="F:DNA-binding transcription factor activity"/>
    <property type="evidence" value="ECO:0007669"/>
    <property type="project" value="TreeGrafter"/>
</dbReference>
<proteinExistence type="predicted"/>
<dbReference type="Proteomes" id="UP000321039">
    <property type="component" value="Unassembled WGS sequence"/>
</dbReference>
<dbReference type="PANTHER" id="PTHR30146:SF153">
    <property type="entry name" value="LACTOSE OPERON REPRESSOR"/>
    <property type="match status" value="1"/>
</dbReference>